<sequence length="162" mass="18177">MGRQSSRIPGIQTRDGVVAGILGHWVRHGWTGVVRARLQNDIAEQLYSAFKQGKGQRDNIIALEGEDASLGMGKYLFEERNGQELGTSYGALSVSGEDGGQTNLTMWFKREAYHAVPAMVNLWNNARMQLLGIFHQLVRCPVTLCRRPNSWSRKKCLEEARC</sequence>
<keyword evidence="2" id="KW-1185">Reference proteome</keyword>
<comment type="caution">
    <text evidence="1">The sequence shown here is derived from an EMBL/GenBank/DDBJ whole genome shotgun (WGS) entry which is preliminary data.</text>
</comment>
<dbReference type="Proteomes" id="UP001642484">
    <property type="component" value="Unassembled WGS sequence"/>
</dbReference>
<evidence type="ECO:0000313" key="1">
    <source>
        <dbReference type="EMBL" id="CAK9109494.1"/>
    </source>
</evidence>
<reference evidence="1 2" key="1">
    <citation type="submission" date="2024-02" db="EMBL/GenBank/DDBJ databases">
        <authorList>
            <person name="Chen Y."/>
            <person name="Shah S."/>
            <person name="Dougan E. K."/>
            <person name="Thang M."/>
            <person name="Chan C."/>
        </authorList>
    </citation>
    <scope>NUCLEOTIDE SEQUENCE [LARGE SCALE GENOMIC DNA]</scope>
</reference>
<name>A0ABP0SAZ5_9DINO</name>
<dbReference type="EMBL" id="CAXAMN010027239">
    <property type="protein sequence ID" value="CAK9109494.1"/>
    <property type="molecule type" value="Genomic_DNA"/>
</dbReference>
<organism evidence="1 2">
    <name type="scientific">Durusdinium trenchii</name>
    <dbReference type="NCBI Taxonomy" id="1381693"/>
    <lineage>
        <taxon>Eukaryota</taxon>
        <taxon>Sar</taxon>
        <taxon>Alveolata</taxon>
        <taxon>Dinophyceae</taxon>
        <taxon>Suessiales</taxon>
        <taxon>Symbiodiniaceae</taxon>
        <taxon>Durusdinium</taxon>
    </lineage>
</organism>
<proteinExistence type="predicted"/>
<protein>
    <submittedName>
        <fullName evidence="1">Uncharacterized protein</fullName>
    </submittedName>
</protein>
<evidence type="ECO:0000313" key="2">
    <source>
        <dbReference type="Proteomes" id="UP001642484"/>
    </source>
</evidence>
<accession>A0ABP0SAZ5</accession>
<gene>
    <name evidence="1" type="ORF">CCMP2556_LOCUS50964</name>
</gene>